<evidence type="ECO:0000256" key="5">
    <source>
        <dbReference type="ARBA" id="ARBA00022692"/>
    </source>
</evidence>
<evidence type="ECO:0000256" key="8">
    <source>
        <dbReference type="ARBA" id="ARBA00038436"/>
    </source>
</evidence>
<evidence type="ECO:0000256" key="4">
    <source>
        <dbReference type="ARBA" id="ARBA00022519"/>
    </source>
</evidence>
<dbReference type="AlphaFoldDB" id="A6TMS6"/>
<dbReference type="KEGG" id="amt:Amet_1289"/>
<dbReference type="Proteomes" id="UP000001572">
    <property type="component" value="Chromosome"/>
</dbReference>
<keyword evidence="2" id="KW-0813">Transport</keyword>
<evidence type="ECO:0000256" key="1">
    <source>
        <dbReference type="ARBA" id="ARBA00004429"/>
    </source>
</evidence>
<feature type="transmembrane region" description="Helical" evidence="9">
    <location>
        <begin position="123"/>
        <end position="143"/>
    </location>
</feature>
<evidence type="ECO:0000256" key="3">
    <source>
        <dbReference type="ARBA" id="ARBA00022475"/>
    </source>
</evidence>
<evidence type="ECO:0000256" key="2">
    <source>
        <dbReference type="ARBA" id="ARBA00022448"/>
    </source>
</evidence>
<protein>
    <submittedName>
        <fullName evidence="11">Tripartite ATP-independent periplasmic transporter, DctQ component</fullName>
    </submittedName>
</protein>
<feature type="domain" description="Tripartite ATP-independent periplasmic transporters DctQ component" evidence="10">
    <location>
        <begin position="23"/>
        <end position="151"/>
    </location>
</feature>
<organism evidence="11 12">
    <name type="scientific">Alkaliphilus metalliredigens (strain QYMF)</name>
    <dbReference type="NCBI Taxonomy" id="293826"/>
    <lineage>
        <taxon>Bacteria</taxon>
        <taxon>Bacillati</taxon>
        <taxon>Bacillota</taxon>
        <taxon>Clostridia</taxon>
        <taxon>Peptostreptococcales</taxon>
        <taxon>Natronincolaceae</taxon>
        <taxon>Alkaliphilus</taxon>
    </lineage>
</organism>
<dbReference type="RefSeq" id="WP_012062535.1">
    <property type="nucleotide sequence ID" value="NC_009633.1"/>
</dbReference>
<accession>A6TMS6</accession>
<feature type="transmembrane region" description="Helical" evidence="9">
    <location>
        <begin position="84"/>
        <end position="103"/>
    </location>
</feature>
<keyword evidence="12" id="KW-1185">Reference proteome</keyword>
<name>A6TMS6_ALKMQ</name>
<keyword evidence="7 9" id="KW-0472">Membrane</keyword>
<evidence type="ECO:0000313" key="12">
    <source>
        <dbReference type="Proteomes" id="UP000001572"/>
    </source>
</evidence>
<dbReference type="STRING" id="293826.Amet_1289"/>
<dbReference type="InterPro" id="IPR007387">
    <property type="entry name" value="TRAP_DctQ"/>
</dbReference>
<dbReference type="GO" id="GO:0022857">
    <property type="term" value="F:transmembrane transporter activity"/>
    <property type="evidence" value="ECO:0007669"/>
    <property type="project" value="TreeGrafter"/>
</dbReference>
<comment type="subcellular location">
    <subcellularLocation>
        <location evidence="1">Cell inner membrane</location>
        <topology evidence="1">Multi-pass membrane protein</topology>
    </subcellularLocation>
</comment>
<dbReference type="GO" id="GO:0005886">
    <property type="term" value="C:plasma membrane"/>
    <property type="evidence" value="ECO:0007669"/>
    <property type="project" value="UniProtKB-SubCell"/>
</dbReference>
<dbReference type="Pfam" id="PF04290">
    <property type="entry name" value="DctQ"/>
    <property type="match status" value="1"/>
</dbReference>
<feature type="transmembrane region" description="Helical" evidence="9">
    <location>
        <begin position="12"/>
        <end position="33"/>
    </location>
</feature>
<dbReference type="EMBL" id="CP000724">
    <property type="protein sequence ID" value="ABR47494.1"/>
    <property type="molecule type" value="Genomic_DNA"/>
</dbReference>
<keyword evidence="6 9" id="KW-1133">Transmembrane helix</keyword>
<dbReference type="GO" id="GO:0015740">
    <property type="term" value="P:C4-dicarboxylate transport"/>
    <property type="evidence" value="ECO:0007669"/>
    <property type="project" value="TreeGrafter"/>
</dbReference>
<keyword evidence="5 9" id="KW-0812">Transmembrane</keyword>
<dbReference type="eggNOG" id="COG3090">
    <property type="taxonomic scope" value="Bacteria"/>
</dbReference>
<reference evidence="12" key="1">
    <citation type="journal article" date="2016" name="Genome Announc.">
        <title>Complete genome sequence of Alkaliphilus metalliredigens strain QYMF, an alkaliphilic and metal-reducing bacterium isolated from borax-contaminated leachate ponds.</title>
        <authorList>
            <person name="Hwang C."/>
            <person name="Copeland A."/>
            <person name="Lucas S."/>
            <person name="Lapidus A."/>
            <person name="Barry K."/>
            <person name="Detter J.C."/>
            <person name="Glavina Del Rio T."/>
            <person name="Hammon N."/>
            <person name="Israni S."/>
            <person name="Dalin E."/>
            <person name="Tice H."/>
            <person name="Pitluck S."/>
            <person name="Chertkov O."/>
            <person name="Brettin T."/>
            <person name="Bruce D."/>
            <person name="Han C."/>
            <person name="Schmutz J."/>
            <person name="Larimer F."/>
            <person name="Land M.L."/>
            <person name="Hauser L."/>
            <person name="Kyrpides N."/>
            <person name="Mikhailova N."/>
            <person name="Ye Q."/>
            <person name="Zhou J."/>
            <person name="Richardson P."/>
            <person name="Fields M.W."/>
        </authorList>
    </citation>
    <scope>NUCLEOTIDE SEQUENCE [LARGE SCALE GENOMIC DNA]</scope>
    <source>
        <strain evidence="12">QYMF</strain>
    </source>
</reference>
<evidence type="ECO:0000259" key="10">
    <source>
        <dbReference type="Pfam" id="PF04290"/>
    </source>
</evidence>
<dbReference type="OrthoDB" id="9814265at2"/>
<gene>
    <name evidence="11" type="ordered locus">Amet_1289</name>
</gene>
<evidence type="ECO:0000256" key="7">
    <source>
        <dbReference type="ARBA" id="ARBA00023136"/>
    </source>
</evidence>
<sequence length="162" mass="18123">MKKFNEKVGRIETMIAVAMLVAIVVLVFVSAITRFFGSPIIWSIDLAQLLFIWISMLGADAALKKKSHIGVDLIVKKLPTKFQNTVTLVTSLLILAFLFFMLYQGSVLCIQNYLRKYATLNISYSFGTAAVPIGSVFMILTMLEQIIDLIKNWSKPSVSKLI</sequence>
<evidence type="ECO:0000313" key="11">
    <source>
        <dbReference type="EMBL" id="ABR47494.1"/>
    </source>
</evidence>
<dbReference type="HOGENOM" id="CLU_086356_4_0_9"/>
<dbReference type="PANTHER" id="PTHR35011:SF2">
    <property type="entry name" value="2,3-DIKETO-L-GULONATE TRAP TRANSPORTER SMALL PERMEASE PROTEIN YIAM"/>
    <property type="match status" value="1"/>
</dbReference>
<evidence type="ECO:0000256" key="9">
    <source>
        <dbReference type="SAM" id="Phobius"/>
    </source>
</evidence>
<evidence type="ECO:0000256" key="6">
    <source>
        <dbReference type="ARBA" id="ARBA00022989"/>
    </source>
</evidence>
<proteinExistence type="inferred from homology"/>
<dbReference type="PANTHER" id="PTHR35011">
    <property type="entry name" value="2,3-DIKETO-L-GULONATE TRAP TRANSPORTER SMALL PERMEASE PROTEIN YIAM"/>
    <property type="match status" value="1"/>
</dbReference>
<dbReference type="InterPro" id="IPR055348">
    <property type="entry name" value="DctQ"/>
</dbReference>
<keyword evidence="4" id="KW-0997">Cell inner membrane</keyword>
<comment type="similarity">
    <text evidence="8">Belongs to the TRAP transporter small permease family.</text>
</comment>
<keyword evidence="3" id="KW-1003">Cell membrane</keyword>